<name>A0A7M2WQP1_9BACT</name>
<protein>
    <submittedName>
        <fullName evidence="1">Uncharacterized protein</fullName>
    </submittedName>
</protein>
<dbReference type="AlphaFoldDB" id="A0A7M2WQP1"/>
<dbReference type="RefSeq" id="WP_206290459.1">
    <property type="nucleotide sequence ID" value="NZ_CP063458.1"/>
</dbReference>
<accession>A0A7M2WQP1</accession>
<evidence type="ECO:0000313" key="1">
    <source>
        <dbReference type="EMBL" id="QOV87554.1"/>
    </source>
</evidence>
<dbReference type="EMBL" id="CP063458">
    <property type="protein sequence ID" value="QOV87554.1"/>
    <property type="molecule type" value="Genomic_DNA"/>
</dbReference>
<dbReference type="Proteomes" id="UP000593765">
    <property type="component" value="Chromosome"/>
</dbReference>
<evidence type="ECO:0000313" key="2">
    <source>
        <dbReference type="Proteomes" id="UP000593765"/>
    </source>
</evidence>
<dbReference type="KEGG" id="hbs:IPV69_14780"/>
<gene>
    <name evidence="1" type="ORF">IPV69_14780</name>
</gene>
<organism evidence="1 2">
    <name type="scientific">Humisphaera borealis</name>
    <dbReference type="NCBI Taxonomy" id="2807512"/>
    <lineage>
        <taxon>Bacteria</taxon>
        <taxon>Pseudomonadati</taxon>
        <taxon>Planctomycetota</taxon>
        <taxon>Phycisphaerae</taxon>
        <taxon>Tepidisphaerales</taxon>
        <taxon>Tepidisphaeraceae</taxon>
        <taxon>Humisphaera</taxon>
    </lineage>
</organism>
<sequence length="179" mass="20231">MGKLTVHDGQDQTGEIIIDNADEVVKNPDVGLHRRGMIFMARWKPPKGGDWSNKDETCKPCEKVVFIQKIRWGGGDWQWDWGDDDYSQHGGKSRNPLTGSDFAQVYDEPNIAAISLLEYYFRGMRFSAITHAKCVKGRDMGVIYAEIRWGFSVDAKGGLKLSDIYIGGEDRSDTREIPK</sequence>
<reference evidence="1 2" key="1">
    <citation type="submission" date="2020-10" db="EMBL/GenBank/DDBJ databases">
        <title>Wide distribution of Phycisphaera-like planctomycetes from WD2101 soil group in peatlands and genome analysis of the first cultivated representative.</title>
        <authorList>
            <person name="Dedysh S.N."/>
            <person name="Beletsky A.V."/>
            <person name="Ivanova A."/>
            <person name="Kulichevskaya I.S."/>
            <person name="Suzina N.E."/>
            <person name="Philippov D.A."/>
            <person name="Rakitin A.L."/>
            <person name="Mardanov A.V."/>
            <person name="Ravin N.V."/>
        </authorList>
    </citation>
    <scope>NUCLEOTIDE SEQUENCE [LARGE SCALE GENOMIC DNA]</scope>
    <source>
        <strain evidence="1 2">M1803</strain>
    </source>
</reference>
<keyword evidence="2" id="KW-1185">Reference proteome</keyword>
<proteinExistence type="predicted"/>